<evidence type="ECO:0000256" key="2">
    <source>
        <dbReference type="ARBA" id="ARBA00024341"/>
    </source>
</evidence>
<evidence type="ECO:0000313" key="5">
    <source>
        <dbReference type="Proteomes" id="UP001140206"/>
    </source>
</evidence>
<dbReference type="InterPro" id="IPR000048">
    <property type="entry name" value="IQ_motif_EF-hand-BS"/>
</dbReference>
<keyword evidence="1" id="KW-0112">Calmodulin-binding</keyword>
<feature type="compositionally biased region" description="Basic and acidic residues" evidence="3">
    <location>
        <begin position="383"/>
        <end position="403"/>
    </location>
</feature>
<dbReference type="AlphaFoldDB" id="A0AAV8BYA0"/>
<evidence type="ECO:0000256" key="1">
    <source>
        <dbReference type="ARBA" id="ARBA00022860"/>
    </source>
</evidence>
<comment type="caution">
    <text evidence="4">The sequence shown here is derived from an EMBL/GenBank/DDBJ whole genome shotgun (WGS) entry which is preliminary data.</text>
</comment>
<reference evidence="4" key="1">
    <citation type="submission" date="2022-08" db="EMBL/GenBank/DDBJ databases">
        <authorList>
            <person name="Marques A."/>
        </authorList>
    </citation>
    <scope>NUCLEOTIDE SEQUENCE</scope>
    <source>
        <strain evidence="4">RhyPub2mFocal</strain>
        <tissue evidence="4">Leaves</tissue>
    </source>
</reference>
<comment type="similarity">
    <text evidence="2">Belongs to the IQD family.</text>
</comment>
<dbReference type="PROSITE" id="PS50096">
    <property type="entry name" value="IQ"/>
    <property type="match status" value="1"/>
</dbReference>
<feature type="region of interest" description="Disordered" evidence="3">
    <location>
        <begin position="345"/>
        <end position="411"/>
    </location>
</feature>
<gene>
    <name evidence="4" type="ORF">LUZ62_082350</name>
</gene>
<dbReference type="GO" id="GO:0005516">
    <property type="term" value="F:calmodulin binding"/>
    <property type="evidence" value="ECO:0007669"/>
    <property type="project" value="UniProtKB-KW"/>
</dbReference>
<dbReference type="EMBL" id="JAMFTS010000005">
    <property type="protein sequence ID" value="KAJ4747945.1"/>
    <property type="molecule type" value="Genomic_DNA"/>
</dbReference>
<evidence type="ECO:0000313" key="4">
    <source>
        <dbReference type="EMBL" id="KAJ4747945.1"/>
    </source>
</evidence>
<dbReference type="PANTHER" id="PTHR32295:SF15">
    <property type="entry name" value="PROTEIN IQ-DOMAIN 33"/>
    <property type="match status" value="1"/>
</dbReference>
<evidence type="ECO:0000256" key="3">
    <source>
        <dbReference type="SAM" id="MobiDB-lite"/>
    </source>
</evidence>
<sequence>MGLPGGLLRAFSKGRYSECNQGRSSSEGDATKNKWVHSVKFYLCGNEVNSKLIQRELGEEQESEVSASCKSSDTNLISKQTLATDSINNEVRMEFNEDRNQDQDGLQEKSLREEKAAIAIQSAYKGFMARRQFKKTREADQQQEEEEEEEEGKDISDLYENTDAATVATSTEVQLGESFSTIKLSEESVSLHSKGFSKGRPPVFKAKEEWDDSTVSSNVSKMRIQNRLEATTRRERALAYAFSQQLRTCNSKKRSSRCDSTEPNVSWSWLERWMATRANPESDNMQPDDCISKTMGEFYNTTSRKTILIKNRRLDVSFEGKESCGSNDVSVNFEGFSAKSQSSTASECNRIIKNKPKASASKSIPRRKVLSESRCNSRSNKVIKREHSKQEKSSNLHDDKDSDTSQPSVEC</sequence>
<protein>
    <submittedName>
        <fullName evidence="4">IQ-domain protein</fullName>
    </submittedName>
</protein>
<dbReference type="PANTHER" id="PTHR32295">
    <property type="entry name" value="IQ-DOMAIN 5-RELATED"/>
    <property type="match status" value="1"/>
</dbReference>
<dbReference type="Gene3D" id="1.20.5.190">
    <property type="match status" value="1"/>
</dbReference>
<dbReference type="Pfam" id="PF00612">
    <property type="entry name" value="IQ"/>
    <property type="match status" value="1"/>
</dbReference>
<accession>A0AAV8BYA0</accession>
<proteinExistence type="inferred from homology"/>
<dbReference type="Proteomes" id="UP001140206">
    <property type="component" value="Chromosome 5"/>
</dbReference>
<organism evidence="4 5">
    <name type="scientific">Rhynchospora pubera</name>
    <dbReference type="NCBI Taxonomy" id="906938"/>
    <lineage>
        <taxon>Eukaryota</taxon>
        <taxon>Viridiplantae</taxon>
        <taxon>Streptophyta</taxon>
        <taxon>Embryophyta</taxon>
        <taxon>Tracheophyta</taxon>
        <taxon>Spermatophyta</taxon>
        <taxon>Magnoliopsida</taxon>
        <taxon>Liliopsida</taxon>
        <taxon>Poales</taxon>
        <taxon>Cyperaceae</taxon>
        <taxon>Cyperoideae</taxon>
        <taxon>Rhynchosporeae</taxon>
        <taxon>Rhynchospora</taxon>
    </lineage>
</organism>
<feature type="compositionally biased region" description="Acidic residues" evidence="3">
    <location>
        <begin position="141"/>
        <end position="152"/>
    </location>
</feature>
<name>A0AAV8BYA0_9POAL</name>
<feature type="region of interest" description="Disordered" evidence="3">
    <location>
        <begin position="134"/>
        <end position="155"/>
    </location>
</feature>
<dbReference type="CDD" id="cd23767">
    <property type="entry name" value="IQCD"/>
    <property type="match status" value="1"/>
</dbReference>
<keyword evidence="5" id="KW-1185">Reference proteome</keyword>
<dbReference type="SMART" id="SM00015">
    <property type="entry name" value="IQ"/>
    <property type="match status" value="1"/>
</dbReference>